<evidence type="ECO:0008006" key="4">
    <source>
        <dbReference type="Google" id="ProtNLM"/>
    </source>
</evidence>
<accession>A0A383UX52</accession>
<feature type="region of interest" description="Disordered" evidence="1">
    <location>
        <begin position="157"/>
        <end position="176"/>
    </location>
</feature>
<dbReference type="AlphaFoldDB" id="A0A383UX52"/>
<dbReference type="EMBL" id="UNSH01000070">
    <property type="protein sequence ID" value="SZF04944.1"/>
    <property type="molecule type" value="Genomic_DNA"/>
</dbReference>
<reference evidence="2 3" key="1">
    <citation type="submission" date="2017-11" db="EMBL/GenBank/DDBJ databases">
        <authorList>
            <person name="Kracher B."/>
        </authorList>
    </citation>
    <scope>NUCLEOTIDE SEQUENCE [LARGE SCALE GENOMIC DNA]</scope>
    <source>
        <strain evidence="2 3">RACE1</strain>
    </source>
</reference>
<feature type="region of interest" description="Disordered" evidence="1">
    <location>
        <begin position="460"/>
        <end position="486"/>
    </location>
</feature>
<organism evidence="2 3">
    <name type="scientific">Blumeria hordei</name>
    <name type="common">Barley powdery mildew</name>
    <name type="synonym">Blumeria graminis f. sp. hordei</name>
    <dbReference type="NCBI Taxonomy" id="2867405"/>
    <lineage>
        <taxon>Eukaryota</taxon>
        <taxon>Fungi</taxon>
        <taxon>Dikarya</taxon>
        <taxon>Ascomycota</taxon>
        <taxon>Pezizomycotina</taxon>
        <taxon>Leotiomycetes</taxon>
        <taxon>Erysiphales</taxon>
        <taxon>Erysiphaceae</taxon>
        <taxon>Blumeria</taxon>
    </lineage>
</organism>
<feature type="compositionally biased region" description="Polar residues" evidence="1">
    <location>
        <begin position="716"/>
        <end position="734"/>
    </location>
</feature>
<feature type="compositionally biased region" description="Polar residues" evidence="1">
    <location>
        <begin position="257"/>
        <end position="274"/>
    </location>
</feature>
<evidence type="ECO:0000313" key="3">
    <source>
        <dbReference type="Proteomes" id="UP000275772"/>
    </source>
</evidence>
<sequence length="944" mass="103086">MATYNVVQTFRNGKIVALEGNSDLIATQLRLLPPSPNILTLQAFQDSINKRNGNAKVEPRIFVRDVYTVLEERLDAARAFLDGKGDGNAKIVFMNGGSVRARSICIEEICQNVTNGQIGAAETIFNQIVSNHVSGLVQDENNQQESYSKANDINNYEADRLSQGKRLSKSNSEQKYDHLEQALECESSPYSGSGSLPARQSRTQQPLQNSSELMDSDRRRVASVDSPLVTARNLKPTSPKAISPLNLQQDLPHRSPHISTSSVTEINTRSVSPTGGQTRVLVRAKSATLQSSSPASRCLIFSKSEQNLSKKFHLPSGAQTSISQSAPSSLPTFLKAYQNTIVGSPISNPDTNICNQSNYVDKGSDAELLPKTRQKFKPYPYQSALELPEDFIIHITGGITELVFESVLRSYQDGKVPSLLATCTNISSPNCFGSAFNPQFQEQEKELEYNMTNYSIPVMTRSSIPNGKHDPPTPSHTPPPNSPHNSATGCKILTLCPMTPSSVVSVQNSLRKLLSRHLPAGRQAFKQNRYSTSSEAERLWKPVFGTSQFCEDGSEATTVDQIIALGSEDRVSEGFTQRILGMLAKLGAKKSGVTRSSILDIRYLATNALESSSSARARLEGSDPFSDPSEFATMLVPELETYMATNPSTRLLILHYPPSYLPVVLALRGLLGGALFQVSGIINALASDSPPSPTVLPPFAPNPLSNDAVALRNRSRPQSSRVNAPSGQLVSSTPCSPLSIGQLSIPAAAFSRADYVLPSTATSMEINSYIIDIRKLLIEKSEFYAAELEPEPLSIIQTIEKDILTPSPSISTATPRPSTREKPLSQEGYSNSKNRRYSKVSRLTGSTNLTNPLSEFKAKHSYTPSIASSRRTFASSISADVDGWENFDIDEADSDFDEYDRMIMGSRMIALVVGRHMLGSYNPYTAPERRAASKRKALKWLGLA</sequence>
<feature type="region of interest" description="Disordered" evidence="1">
    <location>
        <begin position="247"/>
        <end position="274"/>
    </location>
</feature>
<feature type="region of interest" description="Disordered" evidence="1">
    <location>
        <begin position="185"/>
        <end position="224"/>
    </location>
</feature>
<gene>
    <name evidence="2" type="ORF">BLGHR1_15743</name>
</gene>
<feature type="compositionally biased region" description="Pro residues" evidence="1">
    <location>
        <begin position="472"/>
        <end position="482"/>
    </location>
</feature>
<evidence type="ECO:0000256" key="1">
    <source>
        <dbReference type="SAM" id="MobiDB-lite"/>
    </source>
</evidence>
<protein>
    <recommendedName>
        <fullName evidence="4">Gastric mucin-like protein</fullName>
    </recommendedName>
</protein>
<dbReference type="VEuPathDB" id="FungiDB:BLGHR1_15743"/>
<evidence type="ECO:0000313" key="2">
    <source>
        <dbReference type="EMBL" id="SZF04944.1"/>
    </source>
</evidence>
<feature type="region of interest" description="Disordered" evidence="1">
    <location>
        <begin position="712"/>
        <end position="734"/>
    </location>
</feature>
<name>A0A383UX52_BLUHO</name>
<proteinExistence type="predicted"/>
<feature type="region of interest" description="Disordered" evidence="1">
    <location>
        <begin position="806"/>
        <end position="837"/>
    </location>
</feature>
<feature type="compositionally biased region" description="Polar residues" evidence="1">
    <location>
        <begin position="806"/>
        <end position="817"/>
    </location>
</feature>
<feature type="compositionally biased region" description="Polar residues" evidence="1">
    <location>
        <begin position="188"/>
        <end position="213"/>
    </location>
</feature>
<dbReference type="Proteomes" id="UP000275772">
    <property type="component" value="Unassembled WGS sequence"/>
</dbReference>